<accession>A0AAD6R0J1</accession>
<keyword evidence="3" id="KW-1185">Reference proteome</keyword>
<dbReference type="EMBL" id="JAQIZT010000004">
    <property type="protein sequence ID" value="KAJ7000056.1"/>
    <property type="molecule type" value="Genomic_DNA"/>
</dbReference>
<evidence type="ECO:0000256" key="1">
    <source>
        <dbReference type="SAM" id="MobiDB-lite"/>
    </source>
</evidence>
<proteinExistence type="predicted"/>
<name>A0AAD6R0J1_9ROSI</name>
<dbReference type="Proteomes" id="UP001164929">
    <property type="component" value="Chromosome 4"/>
</dbReference>
<feature type="compositionally biased region" description="Basic and acidic residues" evidence="1">
    <location>
        <begin position="20"/>
        <end position="31"/>
    </location>
</feature>
<organism evidence="2 3">
    <name type="scientific">Populus alba x Populus x berolinensis</name>
    <dbReference type="NCBI Taxonomy" id="444605"/>
    <lineage>
        <taxon>Eukaryota</taxon>
        <taxon>Viridiplantae</taxon>
        <taxon>Streptophyta</taxon>
        <taxon>Embryophyta</taxon>
        <taxon>Tracheophyta</taxon>
        <taxon>Spermatophyta</taxon>
        <taxon>Magnoliopsida</taxon>
        <taxon>eudicotyledons</taxon>
        <taxon>Gunneridae</taxon>
        <taxon>Pentapetalae</taxon>
        <taxon>rosids</taxon>
        <taxon>fabids</taxon>
        <taxon>Malpighiales</taxon>
        <taxon>Salicaceae</taxon>
        <taxon>Saliceae</taxon>
        <taxon>Populus</taxon>
    </lineage>
</organism>
<evidence type="ECO:0000313" key="2">
    <source>
        <dbReference type="EMBL" id="KAJ7000056.1"/>
    </source>
</evidence>
<protein>
    <submittedName>
        <fullName evidence="2">Uncharacterized protein</fullName>
    </submittedName>
</protein>
<reference evidence="2 3" key="1">
    <citation type="journal article" date="2023" name="Mol. Ecol. Resour.">
        <title>Chromosome-level genome assembly of a triploid poplar Populus alba 'Berolinensis'.</title>
        <authorList>
            <person name="Chen S."/>
            <person name="Yu Y."/>
            <person name="Wang X."/>
            <person name="Wang S."/>
            <person name="Zhang T."/>
            <person name="Zhou Y."/>
            <person name="He R."/>
            <person name="Meng N."/>
            <person name="Wang Y."/>
            <person name="Liu W."/>
            <person name="Liu Z."/>
            <person name="Liu J."/>
            <person name="Guo Q."/>
            <person name="Huang H."/>
            <person name="Sederoff R.R."/>
            <person name="Wang G."/>
            <person name="Qu G."/>
            <person name="Chen S."/>
        </authorList>
    </citation>
    <scope>NUCLEOTIDE SEQUENCE [LARGE SCALE GENOMIC DNA]</scope>
    <source>
        <strain evidence="2">SC-2020</strain>
    </source>
</reference>
<comment type="caution">
    <text evidence="2">The sequence shown here is derived from an EMBL/GenBank/DDBJ whole genome shotgun (WGS) entry which is preliminary data.</text>
</comment>
<feature type="region of interest" description="Disordered" evidence="1">
    <location>
        <begin position="14"/>
        <end position="43"/>
    </location>
</feature>
<gene>
    <name evidence="2" type="ORF">NC653_010732</name>
</gene>
<sequence>MYPKNSCTYMTKVKTKKNREKTTRDQYMTKEKTKKNMGKGAMRDPLIGTVAHRQGSPDLSTQKREKEKNYTVFESHSLSSSVFCGERSIKVFHLILYIL</sequence>
<dbReference type="AlphaFoldDB" id="A0AAD6R0J1"/>
<evidence type="ECO:0000313" key="3">
    <source>
        <dbReference type="Proteomes" id="UP001164929"/>
    </source>
</evidence>